<feature type="domain" description="Peptidase M3A/M3B catalytic" evidence="7">
    <location>
        <begin position="2"/>
        <end position="214"/>
    </location>
</feature>
<evidence type="ECO:0000256" key="4">
    <source>
        <dbReference type="ARBA" id="ARBA00022801"/>
    </source>
</evidence>
<gene>
    <name evidence="8" type="primary">pepF1_19</name>
    <name evidence="8" type="ORF">SDC9_101572</name>
</gene>
<keyword evidence="6" id="KW-0482">Metalloprotease</keyword>
<dbReference type="EC" id="3.4.24.-" evidence="8"/>
<comment type="cofactor">
    <cofactor evidence="1">
        <name>Zn(2+)</name>
        <dbReference type="ChEBI" id="CHEBI:29105"/>
    </cofactor>
</comment>
<dbReference type="GO" id="GO:0006518">
    <property type="term" value="P:peptide metabolic process"/>
    <property type="evidence" value="ECO:0007669"/>
    <property type="project" value="TreeGrafter"/>
</dbReference>
<evidence type="ECO:0000256" key="2">
    <source>
        <dbReference type="ARBA" id="ARBA00022670"/>
    </source>
</evidence>
<dbReference type="GO" id="GO:0046872">
    <property type="term" value="F:metal ion binding"/>
    <property type="evidence" value="ECO:0007669"/>
    <property type="project" value="UniProtKB-KW"/>
</dbReference>
<dbReference type="GO" id="GO:0004222">
    <property type="term" value="F:metalloendopeptidase activity"/>
    <property type="evidence" value="ECO:0007669"/>
    <property type="project" value="InterPro"/>
</dbReference>
<evidence type="ECO:0000259" key="7">
    <source>
        <dbReference type="Pfam" id="PF01432"/>
    </source>
</evidence>
<dbReference type="SUPFAM" id="SSF55486">
    <property type="entry name" value="Metalloproteases ('zincins'), catalytic domain"/>
    <property type="match status" value="1"/>
</dbReference>
<keyword evidence="2" id="KW-0645">Protease</keyword>
<keyword evidence="5" id="KW-0862">Zinc</keyword>
<dbReference type="Pfam" id="PF01432">
    <property type="entry name" value="Peptidase_M3"/>
    <property type="match status" value="1"/>
</dbReference>
<keyword evidence="4 8" id="KW-0378">Hydrolase</keyword>
<evidence type="ECO:0000256" key="1">
    <source>
        <dbReference type="ARBA" id="ARBA00001947"/>
    </source>
</evidence>
<keyword evidence="3" id="KW-0479">Metal-binding</keyword>
<accession>A0A645ANG9</accession>
<evidence type="ECO:0000256" key="3">
    <source>
        <dbReference type="ARBA" id="ARBA00022723"/>
    </source>
</evidence>
<dbReference type="PANTHER" id="PTHR11804">
    <property type="entry name" value="PROTEASE M3 THIMET OLIGOPEPTIDASE-RELATED"/>
    <property type="match status" value="1"/>
</dbReference>
<dbReference type="InterPro" id="IPR045090">
    <property type="entry name" value="Pept_M3A_M3B"/>
</dbReference>
<protein>
    <submittedName>
        <fullName evidence="8">Oligoendopeptidase F, plasmid</fullName>
        <ecNumber evidence="8">3.4.24.-</ecNumber>
    </submittedName>
</protein>
<sequence length="230" mass="26742">MPYVLLNYSNQVNDVSTLAHEMGHSIHSYYSRKTQPYIYADYVLFCAEVASTTNECLLMDYLIKNEKDKAKRLFLINQQLEGIRTTVFRQTMFAEFELLTHEKMEQGESLSSEELCRIYHDLNVKYFGEAMVVDKGIDMEWSRIPHFYRDFYVYQYVTGFAAANSFSQIILNGTEGDVERYKGFLKAGGSDYPINILKDAGVDMTTPKPLEDTIRRFDELLDMLEKEISE</sequence>
<dbReference type="GO" id="GO:0006508">
    <property type="term" value="P:proteolysis"/>
    <property type="evidence" value="ECO:0007669"/>
    <property type="project" value="UniProtKB-KW"/>
</dbReference>
<dbReference type="InterPro" id="IPR042088">
    <property type="entry name" value="OligoPept_F_C"/>
</dbReference>
<dbReference type="InterPro" id="IPR001567">
    <property type="entry name" value="Pept_M3A_M3B_dom"/>
</dbReference>
<proteinExistence type="predicted"/>
<comment type="caution">
    <text evidence="8">The sequence shown here is derived from an EMBL/GenBank/DDBJ whole genome shotgun (WGS) entry which is preliminary data.</text>
</comment>
<dbReference type="PANTHER" id="PTHR11804:SF84">
    <property type="entry name" value="SACCHAROLYSIN"/>
    <property type="match status" value="1"/>
</dbReference>
<evidence type="ECO:0000256" key="6">
    <source>
        <dbReference type="ARBA" id="ARBA00023049"/>
    </source>
</evidence>
<dbReference type="EMBL" id="VSSQ01014965">
    <property type="protein sequence ID" value="MPM54792.1"/>
    <property type="molecule type" value="Genomic_DNA"/>
</dbReference>
<evidence type="ECO:0000313" key="8">
    <source>
        <dbReference type="EMBL" id="MPM54792.1"/>
    </source>
</evidence>
<name>A0A645ANG9_9ZZZZ</name>
<dbReference type="Gene3D" id="1.10.1370.20">
    <property type="entry name" value="Oligoendopeptidase f, C-terminal domain"/>
    <property type="match status" value="1"/>
</dbReference>
<dbReference type="AlphaFoldDB" id="A0A645ANG9"/>
<evidence type="ECO:0000256" key="5">
    <source>
        <dbReference type="ARBA" id="ARBA00022833"/>
    </source>
</evidence>
<organism evidence="8">
    <name type="scientific">bioreactor metagenome</name>
    <dbReference type="NCBI Taxonomy" id="1076179"/>
    <lineage>
        <taxon>unclassified sequences</taxon>
        <taxon>metagenomes</taxon>
        <taxon>ecological metagenomes</taxon>
    </lineage>
</organism>
<reference evidence="8" key="1">
    <citation type="submission" date="2019-08" db="EMBL/GenBank/DDBJ databases">
        <authorList>
            <person name="Kucharzyk K."/>
            <person name="Murdoch R.W."/>
            <person name="Higgins S."/>
            <person name="Loffler F."/>
        </authorList>
    </citation>
    <scope>NUCLEOTIDE SEQUENCE</scope>
</reference>